<dbReference type="InterPro" id="IPR032675">
    <property type="entry name" value="LRR_dom_sf"/>
</dbReference>
<feature type="domain" description="F-box/LRR-repeat protein 15-like leucin rich repeat" evidence="3">
    <location>
        <begin position="291"/>
        <end position="413"/>
    </location>
</feature>
<organism evidence="4 5">
    <name type="scientific">Pinctada imbricata</name>
    <name type="common">Atlantic pearl-oyster</name>
    <name type="synonym">Pinctada martensii</name>
    <dbReference type="NCBI Taxonomy" id="66713"/>
    <lineage>
        <taxon>Eukaryota</taxon>
        <taxon>Metazoa</taxon>
        <taxon>Spiralia</taxon>
        <taxon>Lophotrochozoa</taxon>
        <taxon>Mollusca</taxon>
        <taxon>Bivalvia</taxon>
        <taxon>Autobranchia</taxon>
        <taxon>Pteriomorphia</taxon>
        <taxon>Pterioida</taxon>
        <taxon>Pterioidea</taxon>
        <taxon>Pteriidae</taxon>
        <taxon>Pinctada</taxon>
    </lineage>
</organism>
<dbReference type="SMART" id="SM00367">
    <property type="entry name" value="LRR_CC"/>
    <property type="match status" value="13"/>
</dbReference>
<dbReference type="Gene3D" id="3.80.10.10">
    <property type="entry name" value="Ribonuclease Inhibitor"/>
    <property type="match status" value="2"/>
</dbReference>
<dbReference type="InterPro" id="IPR006553">
    <property type="entry name" value="Leu-rich_rpt_Cys-con_subtyp"/>
</dbReference>
<evidence type="ECO:0000256" key="1">
    <source>
        <dbReference type="ARBA" id="ARBA00022786"/>
    </source>
</evidence>
<comment type="caution">
    <text evidence="4">The sequence shown here is derived from an EMBL/GenBank/DDBJ whole genome shotgun (WGS) entry which is preliminary data.</text>
</comment>
<keyword evidence="1" id="KW-0833">Ubl conjugation pathway</keyword>
<evidence type="ECO:0000313" key="5">
    <source>
        <dbReference type="Proteomes" id="UP001186944"/>
    </source>
</evidence>
<dbReference type="Pfam" id="PF25372">
    <property type="entry name" value="DUF7885"/>
    <property type="match status" value="2"/>
</dbReference>
<reference evidence="4" key="1">
    <citation type="submission" date="2019-08" db="EMBL/GenBank/DDBJ databases">
        <title>The improved chromosome-level genome for the pearl oyster Pinctada fucata martensii using PacBio sequencing and Hi-C.</title>
        <authorList>
            <person name="Zheng Z."/>
        </authorList>
    </citation>
    <scope>NUCLEOTIDE SEQUENCE</scope>
    <source>
        <strain evidence="4">ZZ-2019</strain>
        <tissue evidence="4">Adductor muscle</tissue>
    </source>
</reference>
<dbReference type="EMBL" id="VSWD01000012">
    <property type="protein sequence ID" value="KAK3085311.1"/>
    <property type="molecule type" value="Genomic_DNA"/>
</dbReference>
<feature type="region of interest" description="Disordered" evidence="2">
    <location>
        <begin position="449"/>
        <end position="471"/>
    </location>
</feature>
<name>A0AA88XH43_PINIB</name>
<dbReference type="SUPFAM" id="SSF52058">
    <property type="entry name" value="L domain-like"/>
    <property type="match status" value="1"/>
</dbReference>
<accession>A0AA88XH43</accession>
<evidence type="ECO:0000313" key="4">
    <source>
        <dbReference type="EMBL" id="KAK3085311.1"/>
    </source>
</evidence>
<proteinExistence type="predicted"/>
<feature type="domain" description="F-box/LRR-repeat protein 15-like leucin rich repeat" evidence="3">
    <location>
        <begin position="474"/>
        <end position="601"/>
    </location>
</feature>
<dbReference type="SUPFAM" id="SSF81383">
    <property type="entry name" value="F-box domain"/>
    <property type="match status" value="1"/>
</dbReference>
<gene>
    <name evidence="4" type="ORF">FSP39_001349</name>
</gene>
<dbReference type="AlphaFoldDB" id="A0AA88XH43"/>
<dbReference type="PANTHER" id="PTHR13318:SF105">
    <property type="entry name" value="F-BOX_LRR-REPEAT PROTEIN 3"/>
    <property type="match status" value="1"/>
</dbReference>
<dbReference type="GO" id="GO:0019005">
    <property type="term" value="C:SCF ubiquitin ligase complex"/>
    <property type="evidence" value="ECO:0007669"/>
    <property type="project" value="TreeGrafter"/>
</dbReference>
<dbReference type="Pfam" id="PF13516">
    <property type="entry name" value="LRR_6"/>
    <property type="match status" value="3"/>
</dbReference>
<dbReference type="InterPro" id="IPR001611">
    <property type="entry name" value="Leu-rich_rpt"/>
</dbReference>
<dbReference type="GO" id="GO:0031146">
    <property type="term" value="P:SCF-dependent proteasomal ubiquitin-dependent protein catabolic process"/>
    <property type="evidence" value="ECO:0007669"/>
    <property type="project" value="TreeGrafter"/>
</dbReference>
<evidence type="ECO:0000256" key="2">
    <source>
        <dbReference type="SAM" id="MobiDB-lite"/>
    </source>
</evidence>
<dbReference type="Gene3D" id="1.20.1280.50">
    <property type="match status" value="1"/>
</dbReference>
<dbReference type="InterPro" id="IPR036047">
    <property type="entry name" value="F-box-like_dom_sf"/>
</dbReference>
<keyword evidence="5" id="KW-1185">Reference proteome</keyword>
<evidence type="ECO:0000259" key="3">
    <source>
        <dbReference type="Pfam" id="PF25372"/>
    </source>
</evidence>
<sequence length="620" mass="69457">MRFLNVSDRKEASLVCRTWYEASLDPILQRDIVIHFHGLSTHDQAPKLTRRKMPHLMLDQFDNSLNAKSVVLRSCKELSENLKSLSLKGSNITESTFVEILSHCTSLTSLDLSCCNSLFLSGKLLEMNSDMQTLKVSLKNVTSLNLSSIRHLSDSVFNRIVTVCTNLEKMSLSSSHITFHTEAYLPRGKTRCASSSLLTFRNILDFIRLQSSKLISLDFSRNPLDDDALEALVSCDDLFLEELILYNCKEIEDVSIIALAHKQKSLKILDIRECVNLTDAGVGAIAANLLKLETLKLSKCRQVTGLAVKKFSLLSRLQVLDMSDMYQLMSSSAQEGLCKNVKMPLTYLNLSCCSLLTDVFVEALCKTHPHLVHLDLGSCNQISNLSVHEISKSLKYLQFLRLAWCKKITDLGILGFEGTAIPEIKHDHDEGGNCRCTRNYSSTTIFRKPTKKVEKKDSGNTNTNQKDDSPRYKLNNLTKLRDLDLAVCSNLTTIGLRQVLKFKELRSLNLNLVPVDDATVMSLTSHNPSLEQLVLAKCSNITDDAVEAIAKRLPRLVSLDISSCDKLTNRSMDFIMTYCKRLRMLDVSFCSNISPSSVDMAETAMRTLQSVHKRLVGGQP</sequence>
<protein>
    <recommendedName>
        <fullName evidence="3">F-box/LRR-repeat protein 15-like leucin rich repeat domain-containing protein</fullName>
    </recommendedName>
</protein>
<dbReference type="InterPro" id="IPR057207">
    <property type="entry name" value="FBXL15_LRR"/>
</dbReference>
<dbReference type="Proteomes" id="UP001186944">
    <property type="component" value="Unassembled WGS sequence"/>
</dbReference>
<dbReference type="PANTHER" id="PTHR13318">
    <property type="entry name" value="PARTNER OF PAIRED, ISOFORM B-RELATED"/>
    <property type="match status" value="1"/>
</dbReference>